<protein>
    <submittedName>
        <fullName evidence="2">Uncharacterized protein</fullName>
    </submittedName>
</protein>
<feature type="compositionally biased region" description="Low complexity" evidence="1">
    <location>
        <begin position="282"/>
        <end position="297"/>
    </location>
</feature>
<proteinExistence type="predicted"/>
<accession>A0A7R8W6R3</accession>
<feature type="compositionally biased region" description="Basic and acidic residues" evidence="1">
    <location>
        <begin position="55"/>
        <end position="75"/>
    </location>
</feature>
<feature type="region of interest" description="Disordered" evidence="1">
    <location>
        <begin position="636"/>
        <end position="678"/>
    </location>
</feature>
<feature type="compositionally biased region" description="Polar residues" evidence="1">
    <location>
        <begin position="780"/>
        <end position="796"/>
    </location>
</feature>
<dbReference type="InterPro" id="IPR001478">
    <property type="entry name" value="PDZ"/>
</dbReference>
<dbReference type="PANTHER" id="PTHR15545:SF8">
    <property type="entry name" value="SLO-INTERACTING PROTEIN 1"/>
    <property type="match status" value="1"/>
</dbReference>
<feature type="region of interest" description="Disordered" evidence="1">
    <location>
        <begin position="214"/>
        <end position="326"/>
    </location>
</feature>
<feature type="compositionally biased region" description="Basic and acidic residues" evidence="1">
    <location>
        <begin position="741"/>
        <end position="757"/>
    </location>
</feature>
<feature type="compositionally biased region" description="Polar residues" evidence="1">
    <location>
        <begin position="499"/>
        <end position="510"/>
    </location>
</feature>
<dbReference type="Pfam" id="PF00595">
    <property type="entry name" value="PDZ"/>
    <property type="match status" value="1"/>
</dbReference>
<evidence type="ECO:0000256" key="1">
    <source>
        <dbReference type="SAM" id="MobiDB-lite"/>
    </source>
</evidence>
<evidence type="ECO:0000313" key="2">
    <source>
        <dbReference type="EMBL" id="CAD7223406.1"/>
    </source>
</evidence>
<feature type="region of interest" description="Disordered" evidence="1">
    <location>
        <begin position="55"/>
        <end position="77"/>
    </location>
</feature>
<dbReference type="PROSITE" id="PS50106">
    <property type="entry name" value="PDZ"/>
    <property type="match status" value="1"/>
</dbReference>
<dbReference type="InterPro" id="IPR036034">
    <property type="entry name" value="PDZ_sf"/>
</dbReference>
<feature type="compositionally biased region" description="Polar residues" evidence="1">
    <location>
        <begin position="518"/>
        <end position="529"/>
    </location>
</feature>
<dbReference type="OrthoDB" id="6270329at2759"/>
<feature type="region of interest" description="Disordered" evidence="1">
    <location>
        <begin position="741"/>
        <end position="796"/>
    </location>
</feature>
<organism evidence="2">
    <name type="scientific">Cyprideis torosa</name>
    <dbReference type="NCBI Taxonomy" id="163714"/>
    <lineage>
        <taxon>Eukaryota</taxon>
        <taxon>Metazoa</taxon>
        <taxon>Ecdysozoa</taxon>
        <taxon>Arthropoda</taxon>
        <taxon>Crustacea</taxon>
        <taxon>Oligostraca</taxon>
        <taxon>Ostracoda</taxon>
        <taxon>Podocopa</taxon>
        <taxon>Podocopida</taxon>
        <taxon>Cytherocopina</taxon>
        <taxon>Cytheroidea</taxon>
        <taxon>Cytherideidae</taxon>
        <taxon>Cyprideis</taxon>
    </lineage>
</organism>
<feature type="compositionally biased region" description="Low complexity" evidence="1">
    <location>
        <begin position="308"/>
        <end position="326"/>
    </location>
</feature>
<dbReference type="Gene3D" id="2.30.42.10">
    <property type="match status" value="1"/>
</dbReference>
<name>A0A7R8W6R3_9CRUS</name>
<feature type="region of interest" description="Disordered" evidence="1">
    <location>
        <begin position="370"/>
        <end position="421"/>
    </location>
</feature>
<feature type="compositionally biased region" description="Low complexity" evidence="1">
    <location>
        <begin position="475"/>
        <end position="489"/>
    </location>
</feature>
<dbReference type="PANTHER" id="PTHR15545">
    <property type="entry name" value="PDZ DOMAIN CONTAINING RING FINGER PROTEIN 3, 4"/>
    <property type="match status" value="1"/>
</dbReference>
<dbReference type="AlphaFoldDB" id="A0A7R8W6R3"/>
<feature type="compositionally biased region" description="Polar residues" evidence="1">
    <location>
        <begin position="452"/>
        <end position="462"/>
    </location>
</feature>
<dbReference type="EMBL" id="OB660195">
    <property type="protein sequence ID" value="CAD7223406.1"/>
    <property type="molecule type" value="Genomic_DNA"/>
</dbReference>
<dbReference type="SUPFAM" id="SSF50156">
    <property type="entry name" value="PDZ domain-like"/>
    <property type="match status" value="1"/>
</dbReference>
<dbReference type="SMART" id="SM00228">
    <property type="entry name" value="PDZ"/>
    <property type="match status" value="1"/>
</dbReference>
<reference evidence="2" key="1">
    <citation type="submission" date="2020-11" db="EMBL/GenBank/DDBJ databases">
        <authorList>
            <person name="Tran Van P."/>
        </authorList>
    </citation>
    <scope>NUCLEOTIDE SEQUENCE</scope>
</reference>
<dbReference type="InterPro" id="IPR051971">
    <property type="entry name" value="E3_ubiquitin-PDZ_ligase"/>
</dbReference>
<feature type="compositionally biased region" description="Low complexity" evidence="1">
    <location>
        <begin position="761"/>
        <end position="772"/>
    </location>
</feature>
<sequence>MADDDAGMLAYDVNLLAVYFMGLEVNGTDVSLASHEEAIKVFEAAQEPIVVEVVKRSSTDDSSGRADCDSEECHPTMDSPEMITVSVQTELSELNPCFWDEEFDAYLENGVGGGDGAESFDEFSPFEYEEVALQRSSSQEKLGITLTYHTDPQYPTECQCYIEAIDPSGIAGSCGGKLRVQDQVLQINGQEVLGKEQVESIFGSAKRSVTFLVARLPQGETPTREPHPRDSGVDHDEAPDLRIDDEETEKPTFRESSMSTLDRPDIMGKPRAGGGSSKRRAPAASVAQPSVPEASPPHAKSGRDFFDSGTGTSCTTTSSSSQSNNSNSIDREFLILDKKVESIQHACDALASQPMKTFERNNNHVHLPTEAKHQSTLTPRPITQRRSPPTDSAPHAMRPLPLDRIPPLPPPNYHHTQDLHSPESEHLYETIPEVSEEVEYCVPFDAKKPACCSSSKRSSPPTAQRRSMAPPPPSSRVRSSSSASQTVSPDKQRDVEQWVEQTIVATSTPPSLARQHPLPQSQQLHSLPNTPVVKHLIKKQPSSSSSPRPRPLTFELERPQDPGHPQSNLRLSRDSPRCRTCGCTSPSAAVTKVTPPPDEDDDHPIQTVYTTKENLFQTILQQQEQLRKKQKQKTALQTASQPPQRCPLNSAPTATAIPPPVQGRRQYQYVSPSQDDPRAQWKVKIRHDGSRYIVRRPLRNRMLKERASQINEERGGGLTTDDEAQSELKFGRYWPKDERRRHVEEAKDRRRRQEAIIRSKQQQQQNGYAQDQVVPESQRKTSSSVANKSKRNSMPTAQKVLMENGFPARPDSIWDGGLISVTTV</sequence>
<feature type="region of interest" description="Disordered" evidence="1">
    <location>
        <begin position="450"/>
        <end position="582"/>
    </location>
</feature>
<feature type="compositionally biased region" description="Basic and acidic residues" evidence="1">
    <location>
        <begin position="222"/>
        <end position="242"/>
    </location>
</feature>
<gene>
    <name evidence="2" type="ORF">CTOB1V02_LOCUS1391</name>
</gene>